<dbReference type="KEGG" id="bany:112042865"/>
<dbReference type="RefSeq" id="XP_023933816.2">
    <property type="nucleotide sequence ID" value="XM_024078048.2"/>
</dbReference>
<reference evidence="3" key="1">
    <citation type="submission" date="2025-08" db="UniProtKB">
        <authorList>
            <consortium name="RefSeq"/>
        </authorList>
    </citation>
    <scope>IDENTIFICATION</scope>
</reference>
<dbReference type="GeneID" id="112042865"/>
<gene>
    <name evidence="3" type="primary">LOC112042865</name>
</gene>
<feature type="region of interest" description="Disordered" evidence="1">
    <location>
        <begin position="344"/>
        <end position="363"/>
    </location>
</feature>
<dbReference type="OrthoDB" id="7486749at2759"/>
<evidence type="ECO:0000313" key="2">
    <source>
        <dbReference type="Proteomes" id="UP001652582"/>
    </source>
</evidence>
<evidence type="ECO:0000313" key="3">
    <source>
        <dbReference type="RefSeq" id="XP_023933816.2"/>
    </source>
</evidence>
<dbReference type="AlphaFoldDB" id="A0A6J1MTK8"/>
<keyword evidence="2" id="KW-1185">Reference proteome</keyword>
<feature type="compositionally biased region" description="Basic and acidic residues" evidence="1">
    <location>
        <begin position="143"/>
        <end position="162"/>
    </location>
</feature>
<proteinExistence type="predicted"/>
<feature type="compositionally biased region" description="Basic and acidic residues" evidence="1">
    <location>
        <begin position="236"/>
        <end position="254"/>
    </location>
</feature>
<feature type="region of interest" description="Disordered" evidence="1">
    <location>
        <begin position="124"/>
        <end position="190"/>
    </location>
</feature>
<evidence type="ECO:0000256" key="1">
    <source>
        <dbReference type="SAM" id="MobiDB-lite"/>
    </source>
</evidence>
<sequence length="463" mass="52864">MFSILSTDLEAKPVSLNDIIAAEEKVAQLTARRPTATKSRQLYTLSDIDTPTRVKKNSPLHYRKAFQIESPSKPKKLKISQRPWYNRKKLTNKREINHNDGIIQKYIPLLKNLRLLVDNILAPDSSESYEPSDKKYKRNHSPTNERDKDERNDSLGNKRDKVVCTCSHRSSSESPTRPQEETVTSTAPLATEIQDEVTIITTTTPASSTIDDNVRGIRRYTNVPILSTRNPSSFWRDDSRLGQRDSSSFDRSIEGHIPGNNGANERNTRGETWPHTENYEEYTNSYSRNDASRDRSSEQFPGIGIESGDTEFHRGTSKTEELPVPRNETFENVTKYVLEHEREMEYKTRRDETESSLPVPEFPSRLRGFESQEEEMAIRTYKIDKESILQNSTRDKQFSDGNGPYTSEDQGIRRANKAIAPKHILPNSTYPVGKVVMIFDGYSVAKDVNGNNKLTEKAIQILT</sequence>
<protein>
    <submittedName>
        <fullName evidence="3">Uncharacterized protein LOC112042865</fullName>
    </submittedName>
</protein>
<accession>A0A6J1MTK8</accession>
<feature type="compositionally biased region" description="Basic and acidic residues" evidence="1">
    <location>
        <begin position="310"/>
        <end position="321"/>
    </location>
</feature>
<dbReference type="Proteomes" id="UP001652582">
    <property type="component" value="Chromosome 12"/>
</dbReference>
<feature type="compositionally biased region" description="Basic and acidic residues" evidence="1">
    <location>
        <begin position="344"/>
        <end position="353"/>
    </location>
</feature>
<feature type="compositionally biased region" description="Polar residues" evidence="1">
    <location>
        <begin position="167"/>
        <end position="188"/>
    </location>
</feature>
<feature type="region of interest" description="Disordered" evidence="1">
    <location>
        <begin position="236"/>
        <end position="321"/>
    </location>
</feature>
<organism evidence="2 3">
    <name type="scientific">Bicyclus anynana</name>
    <name type="common">Squinting bush brown butterfly</name>
    <dbReference type="NCBI Taxonomy" id="110368"/>
    <lineage>
        <taxon>Eukaryota</taxon>
        <taxon>Metazoa</taxon>
        <taxon>Ecdysozoa</taxon>
        <taxon>Arthropoda</taxon>
        <taxon>Hexapoda</taxon>
        <taxon>Insecta</taxon>
        <taxon>Pterygota</taxon>
        <taxon>Neoptera</taxon>
        <taxon>Endopterygota</taxon>
        <taxon>Lepidoptera</taxon>
        <taxon>Glossata</taxon>
        <taxon>Ditrysia</taxon>
        <taxon>Papilionoidea</taxon>
        <taxon>Nymphalidae</taxon>
        <taxon>Satyrinae</taxon>
        <taxon>Satyrini</taxon>
        <taxon>Mycalesina</taxon>
        <taxon>Bicyclus</taxon>
    </lineage>
</organism>
<name>A0A6J1MTK8_BICAN</name>
<feature type="compositionally biased region" description="Basic and acidic residues" evidence="1">
    <location>
        <begin position="266"/>
        <end position="278"/>
    </location>
</feature>